<accession>A0A3N4HDZ3</accession>
<organism evidence="1 2">
    <name type="scientific">Ascobolus immersus RN42</name>
    <dbReference type="NCBI Taxonomy" id="1160509"/>
    <lineage>
        <taxon>Eukaryota</taxon>
        <taxon>Fungi</taxon>
        <taxon>Dikarya</taxon>
        <taxon>Ascomycota</taxon>
        <taxon>Pezizomycotina</taxon>
        <taxon>Pezizomycetes</taxon>
        <taxon>Pezizales</taxon>
        <taxon>Ascobolaceae</taxon>
        <taxon>Ascobolus</taxon>
    </lineage>
</organism>
<sequence length="157" mass="17657">MHDSQPFHTHQVAVTLRETTGLQTGTSVHCHEQDYSTRNISLLPTVASRNSWRRPTSSVEEEREGQRFTALNCILSQLNYRPLRSETFPFTSVVIAALTLRIRKVHPTTLYSFPSKKASVRLHLTFASPYSLILVSTAVSDTLDDSSRTMDNGNNHA</sequence>
<reference evidence="1 2" key="1">
    <citation type="journal article" date="2018" name="Nat. Ecol. Evol.">
        <title>Pezizomycetes genomes reveal the molecular basis of ectomycorrhizal truffle lifestyle.</title>
        <authorList>
            <person name="Murat C."/>
            <person name="Payen T."/>
            <person name="Noel B."/>
            <person name="Kuo A."/>
            <person name="Morin E."/>
            <person name="Chen J."/>
            <person name="Kohler A."/>
            <person name="Krizsan K."/>
            <person name="Balestrini R."/>
            <person name="Da Silva C."/>
            <person name="Montanini B."/>
            <person name="Hainaut M."/>
            <person name="Levati E."/>
            <person name="Barry K.W."/>
            <person name="Belfiori B."/>
            <person name="Cichocki N."/>
            <person name="Clum A."/>
            <person name="Dockter R.B."/>
            <person name="Fauchery L."/>
            <person name="Guy J."/>
            <person name="Iotti M."/>
            <person name="Le Tacon F."/>
            <person name="Lindquist E.A."/>
            <person name="Lipzen A."/>
            <person name="Malagnac F."/>
            <person name="Mello A."/>
            <person name="Molinier V."/>
            <person name="Miyauchi S."/>
            <person name="Poulain J."/>
            <person name="Riccioni C."/>
            <person name="Rubini A."/>
            <person name="Sitrit Y."/>
            <person name="Splivallo R."/>
            <person name="Traeger S."/>
            <person name="Wang M."/>
            <person name="Zifcakova L."/>
            <person name="Wipf D."/>
            <person name="Zambonelli A."/>
            <person name="Paolocci F."/>
            <person name="Nowrousian M."/>
            <person name="Ottonello S."/>
            <person name="Baldrian P."/>
            <person name="Spatafora J.W."/>
            <person name="Henrissat B."/>
            <person name="Nagy L.G."/>
            <person name="Aury J.M."/>
            <person name="Wincker P."/>
            <person name="Grigoriev I.V."/>
            <person name="Bonfante P."/>
            <person name="Martin F.M."/>
        </authorList>
    </citation>
    <scope>NUCLEOTIDE SEQUENCE [LARGE SCALE GENOMIC DNA]</scope>
    <source>
        <strain evidence="1 2">RN42</strain>
    </source>
</reference>
<evidence type="ECO:0000313" key="1">
    <source>
        <dbReference type="EMBL" id="RPA72465.1"/>
    </source>
</evidence>
<gene>
    <name evidence="1" type="ORF">BJ508DRAFT_314740</name>
</gene>
<evidence type="ECO:0000313" key="2">
    <source>
        <dbReference type="Proteomes" id="UP000275078"/>
    </source>
</evidence>
<dbReference type="EMBL" id="ML119861">
    <property type="protein sequence ID" value="RPA72465.1"/>
    <property type="molecule type" value="Genomic_DNA"/>
</dbReference>
<dbReference type="Proteomes" id="UP000275078">
    <property type="component" value="Unassembled WGS sequence"/>
</dbReference>
<name>A0A3N4HDZ3_ASCIM</name>
<dbReference type="AlphaFoldDB" id="A0A3N4HDZ3"/>
<keyword evidence="2" id="KW-1185">Reference proteome</keyword>
<protein>
    <submittedName>
        <fullName evidence="1">Uncharacterized protein</fullName>
    </submittedName>
</protein>
<proteinExistence type="predicted"/>